<accession>A0AAV1GEK5</accession>
<evidence type="ECO:0000256" key="12">
    <source>
        <dbReference type="SAM" id="Phobius"/>
    </source>
</evidence>
<evidence type="ECO:0000313" key="16">
    <source>
        <dbReference type="Proteomes" id="UP001178508"/>
    </source>
</evidence>
<proteinExistence type="inferred from homology"/>
<dbReference type="Gene3D" id="2.60.40.10">
    <property type="entry name" value="Immunoglobulins"/>
    <property type="match status" value="5"/>
</dbReference>
<comment type="subcellular location">
    <subcellularLocation>
        <location evidence="1">Membrane</location>
        <topology evidence="1">Single-pass type I membrane protein</topology>
    </subcellularLocation>
</comment>
<evidence type="ECO:0000256" key="9">
    <source>
        <dbReference type="ARBA" id="ARBA00023180"/>
    </source>
</evidence>
<dbReference type="SMART" id="SM00060">
    <property type="entry name" value="FN3"/>
    <property type="match status" value="4"/>
</dbReference>
<dbReference type="InterPro" id="IPR010457">
    <property type="entry name" value="IgC2-like_lig-bd"/>
</dbReference>
<evidence type="ECO:0000256" key="2">
    <source>
        <dbReference type="ARBA" id="ARBA00008921"/>
    </source>
</evidence>
<gene>
    <name evidence="15" type="ORF">XNOV1_A031604</name>
</gene>
<dbReference type="InterPro" id="IPR036116">
    <property type="entry name" value="FN3_sf"/>
</dbReference>
<evidence type="ECO:0000256" key="1">
    <source>
        <dbReference type="ARBA" id="ARBA00004479"/>
    </source>
</evidence>
<evidence type="ECO:0000256" key="7">
    <source>
        <dbReference type="ARBA" id="ARBA00023136"/>
    </source>
</evidence>
<dbReference type="Pfam" id="PF06328">
    <property type="entry name" value="Lep_receptor_Ig"/>
    <property type="match status" value="1"/>
</dbReference>
<reference evidence="15" key="1">
    <citation type="submission" date="2023-08" db="EMBL/GenBank/DDBJ databases">
        <authorList>
            <person name="Alioto T."/>
            <person name="Alioto T."/>
            <person name="Gomez Garrido J."/>
        </authorList>
    </citation>
    <scope>NUCLEOTIDE SEQUENCE</scope>
</reference>
<evidence type="ECO:0000256" key="11">
    <source>
        <dbReference type="SAM" id="MobiDB-lite"/>
    </source>
</evidence>
<keyword evidence="6 12" id="KW-1133">Transmembrane helix</keyword>
<dbReference type="InterPro" id="IPR036179">
    <property type="entry name" value="Ig-like_dom_sf"/>
</dbReference>
<feature type="chain" id="PRO_5043393217" evidence="13">
    <location>
        <begin position="20"/>
        <end position="864"/>
    </location>
</feature>
<dbReference type="SUPFAM" id="SSF48726">
    <property type="entry name" value="Immunoglobulin"/>
    <property type="match status" value="1"/>
</dbReference>
<evidence type="ECO:0000256" key="8">
    <source>
        <dbReference type="ARBA" id="ARBA00023170"/>
    </source>
</evidence>
<dbReference type="InterPro" id="IPR013783">
    <property type="entry name" value="Ig-like_fold"/>
</dbReference>
<dbReference type="PROSITE" id="PS50853">
    <property type="entry name" value="FN3"/>
    <property type="match status" value="2"/>
</dbReference>
<dbReference type="PANTHER" id="PTHR48423">
    <property type="entry name" value="INTERLEUKIN-27 RECEPTOR SUBUNIT ALPHA"/>
    <property type="match status" value="1"/>
</dbReference>
<feature type="signal peptide" evidence="13">
    <location>
        <begin position="1"/>
        <end position="19"/>
    </location>
</feature>
<comment type="similarity">
    <text evidence="2">Belongs to the type I cytokine receptor family. Type 2 subfamily.</text>
</comment>
<evidence type="ECO:0000256" key="3">
    <source>
        <dbReference type="ARBA" id="ARBA00022692"/>
    </source>
</evidence>
<evidence type="ECO:0000256" key="4">
    <source>
        <dbReference type="ARBA" id="ARBA00022729"/>
    </source>
</evidence>
<dbReference type="FunFam" id="2.60.40.10:FF:000524">
    <property type="entry name" value="Interleukin-6 receptor subunit beta"/>
    <property type="match status" value="1"/>
</dbReference>
<feature type="compositionally biased region" description="Polar residues" evidence="11">
    <location>
        <begin position="840"/>
        <end position="855"/>
    </location>
</feature>
<feature type="region of interest" description="Disordered" evidence="11">
    <location>
        <begin position="726"/>
        <end position="755"/>
    </location>
</feature>
<dbReference type="AlphaFoldDB" id="A0AAV1GEK5"/>
<dbReference type="EMBL" id="OY660876">
    <property type="protein sequence ID" value="CAJ1070958.1"/>
    <property type="molecule type" value="Genomic_DNA"/>
</dbReference>
<keyword evidence="5" id="KW-0677">Repeat</keyword>
<dbReference type="InterPro" id="IPR003961">
    <property type="entry name" value="FN3_dom"/>
</dbReference>
<name>A0AAV1GEK5_XYRNO</name>
<keyword evidence="3 12" id="KW-0812">Transmembrane</keyword>
<feature type="region of interest" description="Disordered" evidence="11">
    <location>
        <begin position="771"/>
        <end position="864"/>
    </location>
</feature>
<keyword evidence="9" id="KW-0325">Glycoprotein</keyword>
<feature type="transmembrane region" description="Helical" evidence="12">
    <location>
        <begin position="629"/>
        <end position="651"/>
    </location>
</feature>
<feature type="domain" description="Fibronectin type-III" evidence="14">
    <location>
        <begin position="528"/>
        <end position="622"/>
    </location>
</feature>
<dbReference type="Pfam" id="PF00041">
    <property type="entry name" value="fn3"/>
    <property type="match status" value="2"/>
</dbReference>
<protein>
    <submittedName>
        <fullName evidence="15">Interleukin-6 receptor subunit beta isoform X1</fullName>
    </submittedName>
</protein>
<evidence type="ECO:0000313" key="15">
    <source>
        <dbReference type="EMBL" id="CAJ1070958.1"/>
    </source>
</evidence>
<evidence type="ECO:0000256" key="13">
    <source>
        <dbReference type="SAM" id="SignalP"/>
    </source>
</evidence>
<evidence type="ECO:0000256" key="10">
    <source>
        <dbReference type="ARBA" id="ARBA00023319"/>
    </source>
</evidence>
<feature type="domain" description="Fibronectin type-III" evidence="14">
    <location>
        <begin position="226"/>
        <end position="327"/>
    </location>
</feature>
<dbReference type="SUPFAM" id="SSF49265">
    <property type="entry name" value="Fibronectin type III"/>
    <property type="match status" value="3"/>
</dbReference>
<dbReference type="GO" id="GO:0005886">
    <property type="term" value="C:plasma membrane"/>
    <property type="evidence" value="ECO:0007669"/>
    <property type="project" value="UniProtKB-ARBA"/>
</dbReference>
<dbReference type="CDD" id="cd00063">
    <property type="entry name" value="FN3"/>
    <property type="match status" value="2"/>
</dbReference>
<organism evidence="15 16">
    <name type="scientific">Xyrichtys novacula</name>
    <name type="common">Pearly razorfish</name>
    <name type="synonym">Hemipteronotus novacula</name>
    <dbReference type="NCBI Taxonomy" id="13765"/>
    <lineage>
        <taxon>Eukaryota</taxon>
        <taxon>Metazoa</taxon>
        <taxon>Chordata</taxon>
        <taxon>Craniata</taxon>
        <taxon>Vertebrata</taxon>
        <taxon>Euteleostomi</taxon>
        <taxon>Actinopterygii</taxon>
        <taxon>Neopterygii</taxon>
        <taxon>Teleostei</taxon>
        <taxon>Neoteleostei</taxon>
        <taxon>Acanthomorphata</taxon>
        <taxon>Eupercaria</taxon>
        <taxon>Labriformes</taxon>
        <taxon>Labridae</taxon>
        <taxon>Xyrichtys</taxon>
    </lineage>
</organism>
<keyword evidence="7 12" id="KW-0472">Membrane</keyword>
<evidence type="ECO:0000256" key="5">
    <source>
        <dbReference type="ARBA" id="ARBA00022737"/>
    </source>
</evidence>
<dbReference type="InterPro" id="IPR052672">
    <property type="entry name" value="Type1_Cytokine_Rcpt_Type2"/>
</dbReference>
<keyword evidence="10" id="KW-0393">Immunoglobulin domain</keyword>
<evidence type="ECO:0000259" key="14">
    <source>
        <dbReference type="PROSITE" id="PS50853"/>
    </source>
</evidence>
<keyword evidence="4 13" id="KW-0732">Signal</keyword>
<dbReference type="Proteomes" id="UP001178508">
    <property type="component" value="Chromosome 13"/>
</dbReference>
<sequence>MKTVIEMLLLASLMLTSNADRQNHLLTFPQSPVVEVGSNFTATCVIINTTEVVADDLYWNLSETTLPREYYTKINSSALSVTFTVTSEKSEWLYCRCSKKSLKVFFNDGRYIHGIYLLKGYAVQQPVNLSCVAVQIGRYISESIRCYWNYTGRQTADVPTNFIVNVKSATSQENHTSTHETTAEVVLGPFPHYFTMEVWVVAENRLGSVESEHLREDASWFVKTNPPSDVWVISEPGFHSSLLLNWTHPINPLYVRLIYQIRYAPEGAHTWTYVPEVDTSRDIQSFRLQNLKPDTLYVAQVSCKNARPGHGYWSDWSNNATERTPEARPEGKPDLWRFISESENTERQVQIVCKEPVRSNGRIIRYDVKIQVHSVTEGIRSLENVSVSTNVPWRSVTVLRQVPVGDHQSVRASVSAVNSVGRSADAFLFISGRERERPPVEDLMAWPQDGRLMVKWRPPTGQERSEVVVEWSGEGQRDWQKERGNISQTYIKGPLQPFVCYQVSVVLLGSGWSSKAVTQEAFLEEGVPLAAPSVSLDGVPGHKEVNLKWNQIPCEKRRGFITNYTIHYRTGADTRVVTIPGSSSSYKLTSLSPDTTYDTWITAHTIAGSHPGSPHSFTTQKYGPGQIEFIVVGASLGFLFIFLMAVLLCFYKRDVIKENLWPQIPDPGESTIGNWSPDYPLKAEPPRESCVSGISVLDIDIGDGRSVFDEEKAGLPLKKDKFLSEEHSSGIGGSSCMSSPRQSVSDSDEGGDMADTTASTVQYSSVVASSGYKGQTPAQAPPTFFSRSESTQPLLDCEENPDTSPHEGSRQLQRCSRPAGELREELQNLEFCPLQEDSESNTPADDQSDAASSYMPQLGGYRPQ</sequence>
<keyword evidence="16" id="KW-1185">Reference proteome</keyword>
<dbReference type="PANTHER" id="PTHR48423:SF1">
    <property type="entry name" value="INTERLEUKIN-27 RECEPTOR SUBUNIT ALPHA"/>
    <property type="match status" value="1"/>
</dbReference>
<evidence type="ECO:0000256" key="6">
    <source>
        <dbReference type="ARBA" id="ARBA00022989"/>
    </source>
</evidence>
<keyword evidence="8 15" id="KW-0675">Receptor</keyword>